<dbReference type="InterPro" id="IPR052019">
    <property type="entry name" value="F420H2_bilvrd_red/Heme_oxyg"/>
</dbReference>
<dbReference type="Proteomes" id="UP001330812">
    <property type="component" value="Chromosome"/>
</dbReference>
<dbReference type="GO" id="GO:0004733">
    <property type="term" value="F:pyridoxamine phosphate oxidase activity"/>
    <property type="evidence" value="ECO:0007669"/>
    <property type="project" value="UniProtKB-EC"/>
</dbReference>
<dbReference type="InterPro" id="IPR011576">
    <property type="entry name" value="Pyridox_Oxase_N"/>
</dbReference>
<dbReference type="PANTHER" id="PTHR35176">
    <property type="entry name" value="HEME OXYGENASE HI_0854-RELATED"/>
    <property type="match status" value="1"/>
</dbReference>
<accession>A0ABZ1IAZ5</accession>
<dbReference type="InterPro" id="IPR012349">
    <property type="entry name" value="Split_barrel_FMN-bd"/>
</dbReference>
<dbReference type="EMBL" id="CP142149">
    <property type="protein sequence ID" value="WSE30911.1"/>
    <property type="molecule type" value="Genomic_DNA"/>
</dbReference>
<dbReference type="EC" id="1.-.-.-" evidence="3"/>
<dbReference type="EC" id="1.4.3.5" evidence="3"/>
<dbReference type="Pfam" id="PF01243">
    <property type="entry name" value="PNPOx_N"/>
    <property type="match status" value="1"/>
</dbReference>
<proteinExistence type="predicted"/>
<protein>
    <submittedName>
        <fullName evidence="3">Pyridoxamine 5'-phosphate oxidase family protein</fullName>
        <ecNumber evidence="3">1.-.-.-</ecNumber>
        <ecNumber evidence="3">1.4.3.5</ecNumber>
    </submittedName>
</protein>
<keyword evidence="1 3" id="KW-0560">Oxidoreductase</keyword>
<evidence type="ECO:0000259" key="2">
    <source>
        <dbReference type="Pfam" id="PF01243"/>
    </source>
</evidence>
<dbReference type="Gene3D" id="2.30.110.10">
    <property type="entry name" value="Electron Transport, Fmn-binding Protein, Chain A"/>
    <property type="match status" value="1"/>
</dbReference>
<evidence type="ECO:0000313" key="3">
    <source>
        <dbReference type="EMBL" id="WSE30911.1"/>
    </source>
</evidence>
<dbReference type="PANTHER" id="PTHR35176:SF6">
    <property type="entry name" value="HEME OXYGENASE HI_0854-RELATED"/>
    <property type="match status" value="1"/>
</dbReference>
<evidence type="ECO:0000313" key="4">
    <source>
        <dbReference type="Proteomes" id="UP001330812"/>
    </source>
</evidence>
<keyword evidence="4" id="KW-1185">Reference proteome</keyword>
<organism evidence="3 4">
    <name type="scientific">Amycolatopsis rhabdoformis</name>
    <dbReference type="NCBI Taxonomy" id="1448059"/>
    <lineage>
        <taxon>Bacteria</taxon>
        <taxon>Bacillati</taxon>
        <taxon>Actinomycetota</taxon>
        <taxon>Actinomycetes</taxon>
        <taxon>Pseudonocardiales</taxon>
        <taxon>Pseudonocardiaceae</taxon>
        <taxon>Amycolatopsis</taxon>
    </lineage>
</organism>
<sequence length="162" mass="17656">MTTWQSFAAAAPSLAAHVHRRFTSGESHVLATLRRDGSPRVSGSEVSFRDDGRLYIGSMLHAVKARDLQRDGRFALHAYPGIEDGGEGDAKLAGVASEITDPESLSRLEVDPASHLFHLDIGEAVYTWVADNTLFTESWHDGGAWVRFARPDNGPVERTVLG</sequence>
<dbReference type="SUPFAM" id="SSF50475">
    <property type="entry name" value="FMN-binding split barrel"/>
    <property type="match status" value="1"/>
</dbReference>
<name>A0ABZ1IAZ5_9PSEU</name>
<reference evidence="3 4" key="1">
    <citation type="journal article" date="2015" name="Int. J. Syst. Evol. Microbiol.">
        <title>Amycolatopsis rhabdoformis sp. nov., an actinomycete isolated from a tropical forest soil.</title>
        <authorList>
            <person name="Souza W.R."/>
            <person name="Silva R.E."/>
            <person name="Goodfellow M."/>
            <person name="Busarakam K."/>
            <person name="Figueiro F.S."/>
            <person name="Ferreira D."/>
            <person name="Rodrigues-Filho E."/>
            <person name="Moraes L.A.B."/>
            <person name="Zucchi T.D."/>
        </authorList>
    </citation>
    <scope>NUCLEOTIDE SEQUENCE [LARGE SCALE GENOMIC DNA]</scope>
    <source>
        <strain evidence="3 4">NCIMB 14900</strain>
    </source>
</reference>
<gene>
    <name evidence="3" type="ORF">VSH64_02020</name>
</gene>
<feature type="domain" description="Pyridoxamine 5'-phosphate oxidase N-terminal" evidence="2">
    <location>
        <begin position="27"/>
        <end position="114"/>
    </location>
</feature>
<dbReference type="RefSeq" id="WP_326833727.1">
    <property type="nucleotide sequence ID" value="NZ_CP142149.1"/>
</dbReference>
<evidence type="ECO:0000256" key="1">
    <source>
        <dbReference type="ARBA" id="ARBA00023002"/>
    </source>
</evidence>